<reference evidence="2" key="2">
    <citation type="submission" date="2020-10" db="UniProtKB">
        <authorList>
            <consortium name="WormBaseParasite"/>
        </authorList>
    </citation>
    <scope>IDENTIFICATION</scope>
</reference>
<name>A0A7E4VJS4_PANRE</name>
<proteinExistence type="predicted"/>
<dbReference type="WBParaSite" id="Pan_g20999.t1">
    <property type="protein sequence ID" value="Pan_g20999.t1"/>
    <property type="gene ID" value="Pan_g20999"/>
</dbReference>
<keyword evidence="1" id="KW-1185">Reference proteome</keyword>
<protein>
    <submittedName>
        <fullName evidence="2">STAS domain-containing protein</fullName>
    </submittedName>
</protein>
<sequence>MSSTEKFDQAVETVNGTYHSLELRGVYTWKHAIYFMNLSKEIKDVVLYNGMLLEVEDFDDFFEAIVQYLKHQRNATVIFIRCPYLTEAFDPQFKEFVDNRTTFTVMFIDGITIVYHQSNL</sequence>
<accession>A0A7E4VJS4</accession>
<dbReference type="AlphaFoldDB" id="A0A7E4VJS4"/>
<dbReference type="Proteomes" id="UP000492821">
    <property type="component" value="Unassembled WGS sequence"/>
</dbReference>
<evidence type="ECO:0000313" key="1">
    <source>
        <dbReference type="Proteomes" id="UP000492821"/>
    </source>
</evidence>
<organism evidence="1 2">
    <name type="scientific">Panagrellus redivivus</name>
    <name type="common">Microworm</name>
    <dbReference type="NCBI Taxonomy" id="6233"/>
    <lineage>
        <taxon>Eukaryota</taxon>
        <taxon>Metazoa</taxon>
        <taxon>Ecdysozoa</taxon>
        <taxon>Nematoda</taxon>
        <taxon>Chromadorea</taxon>
        <taxon>Rhabditida</taxon>
        <taxon>Tylenchina</taxon>
        <taxon>Panagrolaimomorpha</taxon>
        <taxon>Panagrolaimoidea</taxon>
        <taxon>Panagrolaimidae</taxon>
        <taxon>Panagrellus</taxon>
    </lineage>
</organism>
<evidence type="ECO:0000313" key="2">
    <source>
        <dbReference type="WBParaSite" id="Pan_g20999.t1"/>
    </source>
</evidence>
<reference evidence="1" key="1">
    <citation type="journal article" date="2013" name="Genetics">
        <title>The draft genome and transcriptome of Panagrellus redivivus are shaped by the harsh demands of a free-living lifestyle.</title>
        <authorList>
            <person name="Srinivasan J."/>
            <person name="Dillman A.R."/>
            <person name="Macchietto M.G."/>
            <person name="Heikkinen L."/>
            <person name="Lakso M."/>
            <person name="Fracchia K.M."/>
            <person name="Antoshechkin I."/>
            <person name="Mortazavi A."/>
            <person name="Wong G."/>
            <person name="Sternberg P.W."/>
        </authorList>
    </citation>
    <scope>NUCLEOTIDE SEQUENCE [LARGE SCALE GENOMIC DNA]</scope>
    <source>
        <strain evidence="1">MT8872</strain>
    </source>
</reference>